<dbReference type="Pfam" id="PF06985">
    <property type="entry name" value="HET"/>
    <property type="match status" value="1"/>
</dbReference>
<proteinExistence type="predicted"/>
<dbReference type="AlphaFoldDB" id="A0A179IV42"/>
<dbReference type="InterPro" id="IPR058525">
    <property type="entry name" value="DUF8212"/>
</dbReference>
<feature type="domain" description="Heterokaryon incompatibility" evidence="1">
    <location>
        <begin position="22"/>
        <end position="110"/>
    </location>
</feature>
<protein>
    <submittedName>
        <fullName evidence="3">Uncharacterized protein</fullName>
    </submittedName>
</protein>
<dbReference type="InterPro" id="IPR010730">
    <property type="entry name" value="HET"/>
</dbReference>
<dbReference type="OrthoDB" id="20872at2759"/>
<comment type="caution">
    <text evidence="3">The sequence shown here is derived from an EMBL/GenBank/DDBJ whole genome shotgun (WGS) entry which is preliminary data.</text>
</comment>
<dbReference type="OMA" id="IEFTCQQ"/>
<dbReference type="EMBL" id="LUKN01000026">
    <property type="protein sequence ID" value="OAR05919.1"/>
    <property type="molecule type" value="Genomic_DNA"/>
</dbReference>
<gene>
    <name evidence="3" type="ORF">LLEC1_07813</name>
</gene>
<dbReference type="Pfam" id="PF26640">
    <property type="entry name" value="DUF8212"/>
    <property type="match status" value="1"/>
</dbReference>
<dbReference type="PANTHER" id="PTHR10622">
    <property type="entry name" value="HET DOMAIN-CONTAINING PROTEIN"/>
    <property type="match status" value="1"/>
</dbReference>
<name>A0A179IV42_CORDF</name>
<organism evidence="3 4">
    <name type="scientific">Cordyceps confragosa</name>
    <name type="common">Lecanicillium lecanii</name>
    <dbReference type="NCBI Taxonomy" id="2714763"/>
    <lineage>
        <taxon>Eukaryota</taxon>
        <taxon>Fungi</taxon>
        <taxon>Dikarya</taxon>
        <taxon>Ascomycota</taxon>
        <taxon>Pezizomycotina</taxon>
        <taxon>Sordariomycetes</taxon>
        <taxon>Hypocreomycetidae</taxon>
        <taxon>Hypocreales</taxon>
        <taxon>Cordycipitaceae</taxon>
        <taxon>Akanthomyces</taxon>
    </lineage>
</organism>
<feature type="domain" description="DUF8212" evidence="2">
    <location>
        <begin position="236"/>
        <end position="258"/>
    </location>
</feature>
<dbReference type="PANTHER" id="PTHR10622:SF10">
    <property type="entry name" value="HET DOMAIN-CONTAINING PROTEIN"/>
    <property type="match status" value="1"/>
</dbReference>
<evidence type="ECO:0000259" key="2">
    <source>
        <dbReference type="Pfam" id="PF26640"/>
    </source>
</evidence>
<evidence type="ECO:0000259" key="1">
    <source>
        <dbReference type="Pfam" id="PF06985"/>
    </source>
</evidence>
<evidence type="ECO:0000313" key="3">
    <source>
        <dbReference type="EMBL" id="OAR05919.1"/>
    </source>
</evidence>
<accession>A0A179IV42</accession>
<reference evidence="3 4" key="1">
    <citation type="submission" date="2016-03" db="EMBL/GenBank/DDBJ databases">
        <title>Fine-scale spatial genetic structure of a fungal parasite of coffee scale insects.</title>
        <authorList>
            <person name="Jackson D."/>
            <person name="Zemenick K.A."/>
            <person name="Malloure B."/>
            <person name="Quandt C.A."/>
            <person name="James T.Y."/>
        </authorList>
    </citation>
    <scope>NUCLEOTIDE SEQUENCE [LARGE SCALE GENOMIC DNA]</scope>
    <source>
        <strain evidence="3 4">UM487</strain>
    </source>
</reference>
<feature type="non-terminal residue" evidence="3">
    <location>
        <position position="264"/>
    </location>
</feature>
<evidence type="ECO:0000313" key="4">
    <source>
        <dbReference type="Proteomes" id="UP000243081"/>
    </source>
</evidence>
<sequence length="264" mass="29549">MRLLNTRSLELEFFAGGDIPPYAILSHTWEAGEVTFQELQGNFYKASSQGWVKIQRSAQLAVVQELAYIWIDTCCIDKSSSAELSEAINSMFQWYEDAAVCYVYLSDVAAGHDAVDFAANSGQGSGSRWFSRGWTLQELIAPRHVEFYDRDWQSMGTRAALSSAIRAVTGIPTDILSFSPTAASASVSRLLELTSVAERMSWAARRVTTREEDTAYSLLGLFDINMPLLYGEGRAKAFRRLQEEIIRATDDESIFVWRLDAEPP</sequence>
<dbReference type="Proteomes" id="UP000243081">
    <property type="component" value="Unassembled WGS sequence"/>
</dbReference>
<keyword evidence="4" id="KW-1185">Reference proteome</keyword>